<dbReference type="InterPro" id="IPR029063">
    <property type="entry name" value="SAM-dependent_MTases_sf"/>
</dbReference>
<dbReference type="EMBL" id="AY912082">
    <property type="protein sequence ID" value="AAX48208.1"/>
    <property type="molecule type" value="Genomic_DNA"/>
</dbReference>
<evidence type="ECO:0000256" key="1">
    <source>
        <dbReference type="ARBA" id="ARBA00022603"/>
    </source>
</evidence>
<dbReference type="InterPro" id="IPR012967">
    <property type="entry name" value="COMT_dimerisation"/>
</dbReference>
<dbReference type="InterPro" id="IPR001077">
    <property type="entry name" value="COMT_C"/>
</dbReference>
<dbReference type="InterPro" id="IPR036390">
    <property type="entry name" value="WH_DNA-bd_sf"/>
</dbReference>
<evidence type="ECO:0000259" key="5">
    <source>
        <dbReference type="Pfam" id="PF00891"/>
    </source>
</evidence>
<keyword evidence="1 7" id="KW-0489">Methyltransferase</keyword>
<dbReference type="AlphaFoldDB" id="Q58PM4"/>
<dbReference type="CDD" id="cd02440">
    <property type="entry name" value="AdoMet_MTases"/>
    <property type="match status" value="1"/>
</dbReference>
<dbReference type="GO" id="GO:0032259">
    <property type="term" value="P:methylation"/>
    <property type="evidence" value="ECO:0007669"/>
    <property type="project" value="UniProtKB-KW"/>
</dbReference>
<evidence type="ECO:0000256" key="3">
    <source>
        <dbReference type="ARBA" id="ARBA00022691"/>
    </source>
</evidence>
<dbReference type="Pfam" id="PF08100">
    <property type="entry name" value="Dimerisation"/>
    <property type="match status" value="1"/>
</dbReference>
<dbReference type="GO" id="GO:0046983">
    <property type="term" value="F:protein dimerization activity"/>
    <property type="evidence" value="ECO:0007669"/>
    <property type="project" value="InterPro"/>
</dbReference>
<dbReference type="PIRSF" id="PIRSF005739">
    <property type="entry name" value="O-mtase"/>
    <property type="match status" value="1"/>
</dbReference>
<accession>Q58PM4</accession>
<feature type="domain" description="O-methyltransferase dimerisation" evidence="6">
    <location>
        <begin position="59"/>
        <end position="129"/>
    </location>
</feature>
<proteinExistence type="predicted"/>
<evidence type="ECO:0000313" key="7">
    <source>
        <dbReference type="EMBL" id="AAX48208.1"/>
    </source>
</evidence>
<dbReference type="PANTHER" id="PTHR43712">
    <property type="entry name" value="PUTATIVE (AFU_ORTHOLOGUE AFUA_4G14580)-RELATED"/>
    <property type="match status" value="1"/>
</dbReference>
<dbReference type="PANTHER" id="PTHR43712:SF2">
    <property type="entry name" value="O-METHYLTRANSFERASE CICE"/>
    <property type="match status" value="1"/>
</dbReference>
<organism evidence="7">
    <name type="scientific">uncultured proteobacterium DelRiverFos06H03</name>
    <dbReference type="NCBI Taxonomy" id="311783"/>
    <lineage>
        <taxon>Bacteria</taxon>
        <taxon>Pseudomonadati</taxon>
        <taxon>Pseudomonadota</taxon>
        <taxon>environmental samples</taxon>
    </lineage>
</organism>
<gene>
    <name evidence="7" type="primary">crtF</name>
    <name evidence="7" type="ORF">DelRiverFos06H03.27</name>
</gene>
<dbReference type="Gene3D" id="3.40.50.150">
    <property type="entry name" value="Vaccinia Virus protein VP39"/>
    <property type="match status" value="1"/>
</dbReference>
<dbReference type="SUPFAM" id="SSF46785">
    <property type="entry name" value="Winged helix' DNA-binding domain"/>
    <property type="match status" value="1"/>
</dbReference>
<keyword evidence="2 7" id="KW-0808">Transferase</keyword>
<evidence type="ECO:0000256" key="2">
    <source>
        <dbReference type="ARBA" id="ARBA00022679"/>
    </source>
</evidence>
<dbReference type="InterPro" id="IPR036388">
    <property type="entry name" value="WH-like_DNA-bd_sf"/>
</dbReference>
<name>Q58PM4_9PROT</name>
<reference evidence="7" key="1">
    <citation type="journal article" date="2005" name="Environ. Microbiol.">
        <title>Aerobic anoxygenic photosynthesis genes and operons in uncultured bacteria in the Delaware River.</title>
        <authorList>
            <person name="Waidner L.A."/>
            <person name="Kirchman D.L."/>
        </authorList>
    </citation>
    <scope>NUCLEOTIDE SEQUENCE</scope>
</reference>
<dbReference type="InterPro" id="IPR016461">
    <property type="entry name" value="COMT-like"/>
</dbReference>
<feature type="domain" description="O-methyltransferase C-terminal" evidence="5">
    <location>
        <begin position="151"/>
        <end position="372"/>
    </location>
</feature>
<feature type="active site" description="Proton acceptor" evidence="4">
    <location>
        <position position="297"/>
    </location>
</feature>
<protein>
    <submittedName>
        <fullName evidence="7">Hydroxyneurosporene methyltransferase</fullName>
    </submittedName>
</protein>
<evidence type="ECO:0000259" key="6">
    <source>
        <dbReference type="Pfam" id="PF08100"/>
    </source>
</evidence>
<sequence>MSLPFDLNASSTQDTKPTLKDVWQAQLERWYAHPGLYRWSLASPLTRWLTRRRTRKLFDLMAGFVHSQVLLACVRLDLFCILHRAPASLAELANRTSLAPNVLQRLLLSAVALDLLEHRSQDRFGLGPLGVPLAQHEGIAQMIEHNHLLYQDMQDPLQFLRNAWSGGMAQYWPYAHEKNAAAMPEAKVEVDQFSRYSQLMAASQGFVVQEILSSYFFDEHRCVLDVGAGKGRFVSELAAHVPHLQFKMFDLPPVLALAREGLHAKGLSDRVSLHPGSFLHDPLPQGADLITLVRVAHDHPDAVVLQLLQKAYDALPLGGGILLAEPMAQSQQGAVQGDTSVDAYFHFYLLAMGDGRLRTPHELMSMMKAVGFTHVELVPNAMPIHAQILLGRKSKCLPSNPEISVN</sequence>
<dbReference type="Pfam" id="PF00891">
    <property type="entry name" value="Methyltransf_2"/>
    <property type="match status" value="1"/>
</dbReference>
<dbReference type="Gene3D" id="1.10.10.10">
    <property type="entry name" value="Winged helix-like DNA-binding domain superfamily/Winged helix DNA-binding domain"/>
    <property type="match status" value="1"/>
</dbReference>
<dbReference type="SUPFAM" id="SSF53335">
    <property type="entry name" value="S-adenosyl-L-methionine-dependent methyltransferases"/>
    <property type="match status" value="1"/>
</dbReference>
<dbReference type="GO" id="GO:0008171">
    <property type="term" value="F:O-methyltransferase activity"/>
    <property type="evidence" value="ECO:0007669"/>
    <property type="project" value="InterPro"/>
</dbReference>
<dbReference type="PROSITE" id="PS51683">
    <property type="entry name" value="SAM_OMT_II"/>
    <property type="match status" value="1"/>
</dbReference>
<keyword evidence="3" id="KW-0949">S-adenosyl-L-methionine</keyword>
<evidence type="ECO:0000256" key="4">
    <source>
        <dbReference type="PIRSR" id="PIRSR005739-1"/>
    </source>
</evidence>